<dbReference type="PROSITE" id="PS50931">
    <property type="entry name" value="HTH_LYSR"/>
    <property type="match status" value="1"/>
</dbReference>
<dbReference type="RefSeq" id="WP_140652529.1">
    <property type="nucleotide sequence ID" value="NZ_RCZB01000001.1"/>
</dbReference>
<dbReference type="Pfam" id="PF00126">
    <property type="entry name" value="HTH_1"/>
    <property type="match status" value="1"/>
</dbReference>
<dbReference type="InterPro" id="IPR050176">
    <property type="entry name" value="LTTR"/>
</dbReference>
<gene>
    <name evidence="6" type="ORF">EAH88_10860</name>
</gene>
<comment type="similarity">
    <text evidence="1">Belongs to the LysR transcriptional regulatory family.</text>
</comment>
<dbReference type="PANTHER" id="PTHR30579">
    <property type="entry name" value="TRANSCRIPTIONAL REGULATOR"/>
    <property type="match status" value="1"/>
</dbReference>
<dbReference type="InterPro" id="IPR036388">
    <property type="entry name" value="WH-like_DNA-bd_sf"/>
</dbReference>
<dbReference type="AlphaFoldDB" id="A0A502C8R6"/>
<dbReference type="Pfam" id="PF03466">
    <property type="entry name" value="LysR_substrate"/>
    <property type="match status" value="1"/>
</dbReference>
<dbReference type="SUPFAM" id="SSF53850">
    <property type="entry name" value="Periplasmic binding protein-like II"/>
    <property type="match status" value="1"/>
</dbReference>
<evidence type="ECO:0000256" key="2">
    <source>
        <dbReference type="ARBA" id="ARBA00023015"/>
    </source>
</evidence>
<dbReference type="SUPFAM" id="SSF46785">
    <property type="entry name" value="Winged helix' DNA-binding domain"/>
    <property type="match status" value="1"/>
</dbReference>
<dbReference type="Gene3D" id="1.10.10.10">
    <property type="entry name" value="Winged helix-like DNA-binding domain superfamily/Winged helix DNA-binding domain"/>
    <property type="match status" value="1"/>
</dbReference>
<dbReference type="InterPro" id="IPR000847">
    <property type="entry name" value="LysR_HTH_N"/>
</dbReference>
<dbReference type="InterPro" id="IPR036390">
    <property type="entry name" value="WH_DNA-bd_sf"/>
</dbReference>
<reference evidence="6 7" key="1">
    <citation type="journal article" date="2019" name="Environ. Microbiol.">
        <title>Species interactions and distinct microbial communities in high Arctic permafrost affected cryosols are associated with the CH4 and CO2 gas fluxes.</title>
        <authorList>
            <person name="Altshuler I."/>
            <person name="Hamel J."/>
            <person name="Turney S."/>
            <person name="Magnuson E."/>
            <person name="Levesque R."/>
            <person name="Greer C."/>
            <person name="Whyte L.G."/>
        </authorList>
    </citation>
    <scope>NUCLEOTIDE SEQUENCE [LARGE SCALE GENOMIC DNA]</scope>
    <source>
        <strain evidence="6 7">S13Y</strain>
    </source>
</reference>
<dbReference type="OrthoDB" id="5723059at2"/>
<evidence type="ECO:0000256" key="3">
    <source>
        <dbReference type="ARBA" id="ARBA00023125"/>
    </source>
</evidence>
<evidence type="ECO:0000256" key="1">
    <source>
        <dbReference type="ARBA" id="ARBA00009437"/>
    </source>
</evidence>
<name>A0A502C8R6_9GAMM</name>
<keyword evidence="7" id="KW-1185">Reference proteome</keyword>
<keyword evidence="4" id="KW-0804">Transcription</keyword>
<dbReference type="EMBL" id="RCZO01000006">
    <property type="protein sequence ID" value="TPG08151.1"/>
    <property type="molecule type" value="Genomic_DNA"/>
</dbReference>
<keyword evidence="3" id="KW-0238">DNA-binding</keyword>
<dbReference type="PANTHER" id="PTHR30579:SF7">
    <property type="entry name" value="HTH-TYPE TRANSCRIPTIONAL REGULATOR LRHA-RELATED"/>
    <property type="match status" value="1"/>
</dbReference>
<comment type="caution">
    <text evidence="6">The sequence shown here is derived from an EMBL/GenBank/DDBJ whole genome shotgun (WGS) entry which is preliminary data.</text>
</comment>
<proteinExistence type="inferred from homology"/>
<accession>A0A502C8R6</accession>
<dbReference type="InterPro" id="IPR005119">
    <property type="entry name" value="LysR_subst-bd"/>
</dbReference>
<protein>
    <submittedName>
        <fullName evidence="6">LysR family transcriptional regulator</fullName>
    </submittedName>
</protein>
<evidence type="ECO:0000259" key="5">
    <source>
        <dbReference type="PROSITE" id="PS50931"/>
    </source>
</evidence>
<evidence type="ECO:0000313" key="7">
    <source>
        <dbReference type="Proteomes" id="UP000319486"/>
    </source>
</evidence>
<dbReference type="Proteomes" id="UP000319486">
    <property type="component" value="Unassembled WGS sequence"/>
</dbReference>
<organism evidence="6 7">
    <name type="scientific">Rhodanobacter glycinis</name>
    <dbReference type="NCBI Taxonomy" id="582702"/>
    <lineage>
        <taxon>Bacteria</taxon>
        <taxon>Pseudomonadati</taxon>
        <taxon>Pseudomonadota</taxon>
        <taxon>Gammaproteobacteria</taxon>
        <taxon>Lysobacterales</taxon>
        <taxon>Rhodanobacteraceae</taxon>
        <taxon>Rhodanobacter</taxon>
    </lineage>
</organism>
<keyword evidence="2" id="KW-0805">Transcription regulation</keyword>
<feature type="domain" description="HTH lysR-type" evidence="5">
    <location>
        <begin position="6"/>
        <end position="63"/>
    </location>
</feature>
<evidence type="ECO:0000256" key="4">
    <source>
        <dbReference type="ARBA" id="ARBA00023163"/>
    </source>
</evidence>
<sequence>MPLPNLDMDALRSLVAILHLGGLARAAERIGRSPSAISQQMRKLELQLGEPLFRKQGRRVVLTEAGDRVHAYACRILELNDEAVHAVRGAAIDGTVRFGLPGDFAESWLPVALGQFRKAYPAVRVDVLVEPNRLLLERLDRGELDLVLAMNQGGRADAERLATLPMTWIGPAGTGEVVRPDAVLDLALYQPPCFFRQAGTAALDRAGIAWRPAFVTASLHSLWAGVAAGLGITVRTGADLPRSLMRLDERHGLPPLPGVDLCLHTAAGPMSVALTHLRQAVREQARTHLGLAGNRGNRDGNLRVRVHFF</sequence>
<evidence type="ECO:0000313" key="6">
    <source>
        <dbReference type="EMBL" id="TPG08151.1"/>
    </source>
</evidence>
<dbReference type="GO" id="GO:0003677">
    <property type="term" value="F:DNA binding"/>
    <property type="evidence" value="ECO:0007669"/>
    <property type="project" value="UniProtKB-KW"/>
</dbReference>
<dbReference type="Gene3D" id="3.40.190.10">
    <property type="entry name" value="Periplasmic binding protein-like II"/>
    <property type="match status" value="2"/>
</dbReference>
<dbReference type="GO" id="GO:0003700">
    <property type="term" value="F:DNA-binding transcription factor activity"/>
    <property type="evidence" value="ECO:0007669"/>
    <property type="project" value="InterPro"/>
</dbReference>